<dbReference type="InterPro" id="IPR023298">
    <property type="entry name" value="ATPase_P-typ_TM_dom_sf"/>
</dbReference>
<comment type="similarity">
    <text evidence="2">Belongs to the cation transport ATPase (P-type) (TC 3.A.3) family. Type IIA subfamily.</text>
</comment>
<dbReference type="KEGG" id="scj:SCANT_v1c01270"/>
<keyword evidence="9 10" id="KW-0472">Membrane</keyword>
<dbReference type="GO" id="GO:0036376">
    <property type="term" value="P:sodium ion export across plasma membrane"/>
    <property type="evidence" value="ECO:0007669"/>
    <property type="project" value="TreeGrafter"/>
</dbReference>
<dbReference type="SFLD" id="SFLDG00002">
    <property type="entry name" value="C1.7:_P-type_atpase_like"/>
    <property type="match status" value="1"/>
</dbReference>
<keyword evidence="4 10" id="KW-0812">Transmembrane</keyword>
<evidence type="ECO:0000256" key="10">
    <source>
        <dbReference type="SAM" id="Phobius"/>
    </source>
</evidence>
<dbReference type="GO" id="GO:0006883">
    <property type="term" value="P:intracellular sodium ion homeostasis"/>
    <property type="evidence" value="ECO:0007669"/>
    <property type="project" value="TreeGrafter"/>
</dbReference>
<feature type="transmembrane region" description="Helical" evidence="10">
    <location>
        <begin position="733"/>
        <end position="750"/>
    </location>
</feature>
<dbReference type="SUPFAM" id="SSF81665">
    <property type="entry name" value="Calcium ATPase, transmembrane domain M"/>
    <property type="match status" value="1"/>
</dbReference>
<dbReference type="InterPro" id="IPR036412">
    <property type="entry name" value="HAD-like_sf"/>
</dbReference>
<dbReference type="STRING" id="362837.SCANT_v1c01270"/>
<dbReference type="PATRIC" id="fig|362837.3.peg.128"/>
<accession>A0A0M4K0N7</accession>
<dbReference type="InterPro" id="IPR023214">
    <property type="entry name" value="HAD_sf"/>
</dbReference>
<evidence type="ECO:0000256" key="1">
    <source>
        <dbReference type="ARBA" id="ARBA00004651"/>
    </source>
</evidence>
<dbReference type="InterPro" id="IPR044492">
    <property type="entry name" value="P_typ_ATPase_HD_dom"/>
</dbReference>
<dbReference type="InterPro" id="IPR004014">
    <property type="entry name" value="ATPase_P-typ_cation-transptr_N"/>
</dbReference>
<gene>
    <name evidence="12" type="primary">ctp</name>
    <name evidence="12" type="ORF">SCANT_v1c01270</name>
</gene>
<evidence type="ECO:0000259" key="11">
    <source>
        <dbReference type="SMART" id="SM00831"/>
    </source>
</evidence>
<feature type="transmembrane region" description="Helical" evidence="10">
    <location>
        <begin position="854"/>
        <end position="875"/>
    </location>
</feature>
<evidence type="ECO:0000256" key="3">
    <source>
        <dbReference type="ARBA" id="ARBA00022475"/>
    </source>
</evidence>
<proteinExistence type="inferred from homology"/>
<keyword evidence="8 10" id="KW-1133">Transmembrane helix</keyword>
<dbReference type="SUPFAM" id="SSF56784">
    <property type="entry name" value="HAD-like"/>
    <property type="match status" value="1"/>
</dbReference>
<dbReference type="Proteomes" id="UP000063919">
    <property type="component" value="Chromosome"/>
</dbReference>
<dbReference type="Gene3D" id="3.40.1110.10">
    <property type="entry name" value="Calcium-transporting ATPase, cytoplasmic domain N"/>
    <property type="match status" value="1"/>
</dbReference>
<dbReference type="EMBL" id="CP012622">
    <property type="protein sequence ID" value="ALD66037.1"/>
    <property type="molecule type" value="Genomic_DNA"/>
</dbReference>
<feature type="transmembrane region" description="Helical" evidence="10">
    <location>
        <begin position="67"/>
        <end position="93"/>
    </location>
</feature>
<feature type="transmembrane region" description="Helical" evidence="10">
    <location>
        <begin position="265"/>
        <end position="290"/>
    </location>
</feature>
<name>A0A0M4K0N7_9MOLU</name>
<comment type="subcellular location">
    <subcellularLocation>
        <location evidence="1">Cell membrane</location>
        <topology evidence="1">Multi-pass membrane protein</topology>
    </subcellularLocation>
</comment>
<evidence type="ECO:0000256" key="4">
    <source>
        <dbReference type="ARBA" id="ARBA00022692"/>
    </source>
</evidence>
<dbReference type="GO" id="GO:0005886">
    <property type="term" value="C:plasma membrane"/>
    <property type="evidence" value="ECO:0007669"/>
    <property type="project" value="UniProtKB-SubCell"/>
</dbReference>
<evidence type="ECO:0000256" key="9">
    <source>
        <dbReference type="ARBA" id="ARBA00023136"/>
    </source>
</evidence>
<dbReference type="SFLD" id="SFLDS00003">
    <property type="entry name" value="Haloacid_Dehalogenase"/>
    <property type="match status" value="1"/>
</dbReference>
<dbReference type="Gene3D" id="3.40.50.1000">
    <property type="entry name" value="HAD superfamily/HAD-like"/>
    <property type="match status" value="1"/>
</dbReference>
<evidence type="ECO:0000256" key="5">
    <source>
        <dbReference type="ARBA" id="ARBA00022741"/>
    </source>
</evidence>
<dbReference type="GO" id="GO:0016887">
    <property type="term" value="F:ATP hydrolysis activity"/>
    <property type="evidence" value="ECO:0007669"/>
    <property type="project" value="InterPro"/>
</dbReference>
<keyword evidence="6" id="KW-0067">ATP-binding</keyword>
<evidence type="ECO:0000256" key="2">
    <source>
        <dbReference type="ARBA" id="ARBA00005675"/>
    </source>
</evidence>
<dbReference type="AlphaFoldDB" id="A0A0M4K0N7"/>
<dbReference type="Pfam" id="PF00690">
    <property type="entry name" value="Cation_ATPase_N"/>
    <property type="match status" value="1"/>
</dbReference>
<dbReference type="InterPro" id="IPR059000">
    <property type="entry name" value="ATPase_P-type_domA"/>
</dbReference>
<keyword evidence="13" id="KW-1185">Reference proteome</keyword>
<dbReference type="SUPFAM" id="SSF81653">
    <property type="entry name" value="Calcium ATPase, transduction domain A"/>
    <property type="match status" value="1"/>
</dbReference>
<dbReference type="InterPro" id="IPR001757">
    <property type="entry name" value="P_typ_ATPase"/>
</dbReference>
<dbReference type="PRINTS" id="PR00120">
    <property type="entry name" value="HATPASE"/>
</dbReference>
<feature type="transmembrane region" description="Helical" evidence="10">
    <location>
        <begin position="770"/>
        <end position="795"/>
    </location>
</feature>
<dbReference type="InterPro" id="IPR006068">
    <property type="entry name" value="ATPase_P-typ_cation-transptr_C"/>
</dbReference>
<dbReference type="SUPFAM" id="SSF81660">
    <property type="entry name" value="Metal cation-transporting ATPase, ATP-binding domain N"/>
    <property type="match status" value="1"/>
</dbReference>
<dbReference type="PRINTS" id="PR00119">
    <property type="entry name" value="CATATPASE"/>
</dbReference>
<dbReference type="GO" id="GO:0005391">
    <property type="term" value="F:P-type sodium:potassium-exchanging transporter activity"/>
    <property type="evidence" value="ECO:0007669"/>
    <property type="project" value="TreeGrafter"/>
</dbReference>
<keyword evidence="7" id="KW-1278">Translocase</keyword>
<dbReference type="Gene3D" id="2.70.150.10">
    <property type="entry name" value="Calcium-transporting ATPase, cytoplasmic transduction domain A"/>
    <property type="match status" value="1"/>
</dbReference>
<dbReference type="PANTHER" id="PTHR43294">
    <property type="entry name" value="SODIUM/POTASSIUM-TRANSPORTING ATPASE SUBUNIT ALPHA"/>
    <property type="match status" value="1"/>
</dbReference>
<dbReference type="GO" id="GO:1902600">
    <property type="term" value="P:proton transmembrane transport"/>
    <property type="evidence" value="ECO:0007669"/>
    <property type="project" value="TreeGrafter"/>
</dbReference>
<evidence type="ECO:0000313" key="13">
    <source>
        <dbReference type="Proteomes" id="UP000063919"/>
    </source>
</evidence>
<keyword evidence="5" id="KW-0547">Nucleotide-binding</keyword>
<evidence type="ECO:0000256" key="6">
    <source>
        <dbReference type="ARBA" id="ARBA00022840"/>
    </source>
</evidence>
<feature type="transmembrane region" description="Helical" evidence="10">
    <location>
        <begin position="815"/>
        <end position="833"/>
    </location>
</feature>
<feature type="transmembrane region" description="Helical" evidence="10">
    <location>
        <begin position="310"/>
        <end position="331"/>
    </location>
</feature>
<feature type="domain" description="Cation-transporting P-type ATPase N-terminal" evidence="11">
    <location>
        <begin position="21"/>
        <end position="95"/>
    </location>
</feature>
<evidence type="ECO:0000256" key="8">
    <source>
        <dbReference type="ARBA" id="ARBA00022989"/>
    </source>
</evidence>
<dbReference type="OrthoDB" id="9813266at2"/>
<dbReference type="InterPro" id="IPR023299">
    <property type="entry name" value="ATPase_P-typ_cyto_dom_N"/>
</dbReference>
<dbReference type="GO" id="GO:0030007">
    <property type="term" value="P:intracellular potassium ion homeostasis"/>
    <property type="evidence" value="ECO:0007669"/>
    <property type="project" value="TreeGrafter"/>
</dbReference>
<dbReference type="Pfam" id="PF13246">
    <property type="entry name" value="Cation_ATPase"/>
    <property type="match status" value="1"/>
</dbReference>
<feature type="transmembrane region" description="Helical" evidence="10">
    <location>
        <begin position="702"/>
        <end position="721"/>
    </location>
</feature>
<sequence>MNINENNKEIADSQNVAVGDDWYKLSNKKICSILETNPQTGLSNQEAKLRLEKYGKNNLPKSKKPNWFIIFLKSFLDPLSLIMILSGLASGLVSAISKKIETVDITGLVIIAIIVLTNSIIATIQEIKSLNQVANLNENKQFAIVLRNSKKIEVNIEELVPGDIIFVNSGGFVPADTRIIDNQLLRIDESALTGENEPVKKISDSIKDKNLMLGDQKNIAFMSTLVIEGKMMGVIFGTGKESEIGKIANKITSHKPEKTPLEKKVTLLTAIIGLTSIILGLILFLTAWFLKDSIHPSSGGRADIKNLLLVAVSAAISLIPESLTIIVKICLMVATKKMARKNVIIKNPKSIETLGNVNVICSDKTGTLTQNKMTVDKIFIDFVEKDFKDFDKVKYKELINCISLCSDAIVEKEKIGSATEIATIEFIKKFDINYIKMRKNYERIDEIPFDSKRKLMSTLNNVDGKEMIYVKGAVDYLSNICTNKFINGKVTPLTEDDRNILNEQLYKFAKSGLRVLGFAQKEYKNPKDPYESNLIFLGCVAIIDPPREEVKKSVEEAKKGGIRVIMITGDHKITAFEIASRLGIADEVFDGVLTGQDINELSREELKQRLKRTNVFARVNPEHKALIVDLLQEDKNIVAMTGDGVNDAPSLVKADVGISMGITGTEVAKSVSDVILADDNFKSIISGVNSGRNVYEKIKYSISFLLAANISQIITLLLILLINKDIALNSVNILFHIFIIETIVAVPIGMQKERKGVMKNPPPTTKSESLLKGIWVQMIITTLFNTLFAVLNYQIAVWWFGYGTESSLAFGKTGVYMAIMYSPIFYSILYNNFFLPIRATKTICDVDKYRPNKWLLILMAVAFVVTSLTLIPVGVINDFFDFTTIGLNPILAMIFFINSLLPTVFIYFTYKLVFKWI</sequence>
<evidence type="ECO:0000313" key="12">
    <source>
        <dbReference type="EMBL" id="ALD66037.1"/>
    </source>
</evidence>
<keyword evidence="3" id="KW-1003">Cell membrane</keyword>
<dbReference type="GO" id="GO:1990573">
    <property type="term" value="P:potassium ion import across plasma membrane"/>
    <property type="evidence" value="ECO:0007669"/>
    <property type="project" value="TreeGrafter"/>
</dbReference>
<feature type="transmembrane region" description="Helical" evidence="10">
    <location>
        <begin position="887"/>
        <end position="910"/>
    </location>
</feature>
<dbReference type="SFLD" id="SFLDF00027">
    <property type="entry name" value="p-type_atpase"/>
    <property type="match status" value="1"/>
</dbReference>
<dbReference type="InterPro" id="IPR008250">
    <property type="entry name" value="ATPase_P-typ_transduc_dom_A_sf"/>
</dbReference>
<dbReference type="GO" id="GO:0005524">
    <property type="term" value="F:ATP binding"/>
    <property type="evidence" value="ECO:0007669"/>
    <property type="project" value="UniProtKB-KW"/>
</dbReference>
<organism evidence="12 13">
    <name type="scientific">Spiroplasma cantharicola</name>
    <dbReference type="NCBI Taxonomy" id="362837"/>
    <lineage>
        <taxon>Bacteria</taxon>
        <taxon>Bacillati</taxon>
        <taxon>Mycoplasmatota</taxon>
        <taxon>Mollicutes</taxon>
        <taxon>Entomoplasmatales</taxon>
        <taxon>Spiroplasmataceae</taxon>
        <taxon>Spiroplasma</taxon>
    </lineage>
</organism>
<dbReference type="InterPro" id="IPR018303">
    <property type="entry name" value="ATPase_P-typ_P_site"/>
</dbReference>
<dbReference type="PROSITE" id="PS00154">
    <property type="entry name" value="ATPASE_E1_E2"/>
    <property type="match status" value="1"/>
</dbReference>
<dbReference type="InterPro" id="IPR050510">
    <property type="entry name" value="Cation_transp_ATPase_P-type"/>
</dbReference>
<dbReference type="RefSeq" id="WP_053945813.1">
    <property type="nucleotide sequence ID" value="NZ_CP012622.1"/>
</dbReference>
<dbReference type="NCBIfam" id="TIGR01494">
    <property type="entry name" value="ATPase_P-type"/>
    <property type="match status" value="2"/>
</dbReference>
<dbReference type="Pfam" id="PF00689">
    <property type="entry name" value="Cation_ATPase_C"/>
    <property type="match status" value="1"/>
</dbReference>
<dbReference type="SMART" id="SM00831">
    <property type="entry name" value="Cation_ATPase_N"/>
    <property type="match status" value="1"/>
</dbReference>
<dbReference type="FunFam" id="3.40.50.1000:FF:000001">
    <property type="entry name" value="Phospholipid-transporting ATPase IC"/>
    <property type="match status" value="1"/>
</dbReference>
<protein>
    <submittedName>
        <fullName evidence="12">Cation-transporting ATPase</fullName>
    </submittedName>
</protein>
<reference evidence="12 13" key="1">
    <citation type="journal article" date="2015" name="Genome Announc.">
        <title>Complete Genome Sequence of Spiroplasma cantharicola CC-1T (DSM 21588), a Bacterium Isolated from Soldier Beetle (Cantharis carolinus).</title>
        <authorList>
            <person name="Lo W.S."/>
            <person name="Liu P.Y."/>
            <person name="Kuo C.H."/>
        </authorList>
    </citation>
    <scope>NUCLEOTIDE SEQUENCE [LARGE SCALE GENOMIC DNA]</scope>
    <source>
        <strain evidence="12 13">CC-1</strain>
    </source>
</reference>
<dbReference type="PANTHER" id="PTHR43294:SF21">
    <property type="entry name" value="CATION TRANSPORTING ATPASE"/>
    <property type="match status" value="1"/>
</dbReference>
<dbReference type="Pfam" id="PF00122">
    <property type="entry name" value="E1-E2_ATPase"/>
    <property type="match status" value="1"/>
</dbReference>
<dbReference type="Gene3D" id="1.20.1110.10">
    <property type="entry name" value="Calcium-transporting ATPase, transmembrane domain"/>
    <property type="match status" value="1"/>
</dbReference>
<feature type="transmembrane region" description="Helical" evidence="10">
    <location>
        <begin position="105"/>
        <end position="124"/>
    </location>
</feature>
<evidence type="ECO:0000256" key="7">
    <source>
        <dbReference type="ARBA" id="ARBA00022967"/>
    </source>
</evidence>